<evidence type="ECO:0000313" key="2">
    <source>
        <dbReference type="Proteomes" id="UP000006038"/>
    </source>
</evidence>
<keyword evidence="2" id="KW-1185">Reference proteome</keyword>
<proteinExistence type="predicted"/>
<name>J3MWG0_ORYBR</name>
<dbReference type="HOGENOM" id="CLU_1789917_0_0_1"/>
<dbReference type="EnsemblPlants" id="OB09G13390.1">
    <property type="protein sequence ID" value="OB09G13390.1"/>
    <property type="gene ID" value="OB09G13390"/>
</dbReference>
<reference evidence="1" key="2">
    <citation type="submission" date="2013-04" db="UniProtKB">
        <authorList>
            <consortium name="EnsemblPlants"/>
        </authorList>
    </citation>
    <scope>IDENTIFICATION</scope>
</reference>
<dbReference type="Proteomes" id="UP000006038">
    <property type="component" value="Chromosome 9"/>
</dbReference>
<sequence>MSTLTAARKLKKELDLAEAAALWLGGGGVPNSAAEALGMVVACSTPGCAVLFSWPWLSRFIKLSADNKISINVSQELGQTCLEDWRKRKKDRNSTNLLLITDLRALVLQENRRYLLLQSRHISIAGKSNLDISAALQRTGRLVGG</sequence>
<reference evidence="1" key="1">
    <citation type="journal article" date="2013" name="Nat. Commun.">
        <title>Whole-genome sequencing of Oryza brachyantha reveals mechanisms underlying Oryza genome evolution.</title>
        <authorList>
            <person name="Chen J."/>
            <person name="Huang Q."/>
            <person name="Gao D."/>
            <person name="Wang J."/>
            <person name="Lang Y."/>
            <person name="Liu T."/>
            <person name="Li B."/>
            <person name="Bai Z."/>
            <person name="Luis Goicoechea J."/>
            <person name="Liang C."/>
            <person name="Chen C."/>
            <person name="Zhang W."/>
            <person name="Sun S."/>
            <person name="Liao Y."/>
            <person name="Zhang X."/>
            <person name="Yang L."/>
            <person name="Song C."/>
            <person name="Wang M."/>
            <person name="Shi J."/>
            <person name="Liu G."/>
            <person name="Liu J."/>
            <person name="Zhou H."/>
            <person name="Zhou W."/>
            <person name="Yu Q."/>
            <person name="An N."/>
            <person name="Chen Y."/>
            <person name="Cai Q."/>
            <person name="Wang B."/>
            <person name="Liu B."/>
            <person name="Min J."/>
            <person name="Huang Y."/>
            <person name="Wu H."/>
            <person name="Li Z."/>
            <person name="Zhang Y."/>
            <person name="Yin Y."/>
            <person name="Song W."/>
            <person name="Jiang J."/>
            <person name="Jackson S.A."/>
            <person name="Wing R.A."/>
            <person name="Wang J."/>
            <person name="Chen M."/>
        </authorList>
    </citation>
    <scope>NUCLEOTIDE SEQUENCE [LARGE SCALE GENOMIC DNA]</scope>
    <source>
        <strain evidence="1">cv. IRGC 101232</strain>
    </source>
</reference>
<dbReference type="Gramene" id="OB09G13390.1">
    <property type="protein sequence ID" value="OB09G13390.1"/>
    <property type="gene ID" value="OB09G13390"/>
</dbReference>
<accession>J3MWG0</accession>
<protein>
    <submittedName>
        <fullName evidence="1">Uncharacterized protein</fullName>
    </submittedName>
</protein>
<dbReference type="AlphaFoldDB" id="J3MWG0"/>
<evidence type="ECO:0000313" key="1">
    <source>
        <dbReference type="EnsemblPlants" id="OB09G13390.1"/>
    </source>
</evidence>
<organism evidence="1">
    <name type="scientific">Oryza brachyantha</name>
    <name type="common">malo sina</name>
    <dbReference type="NCBI Taxonomy" id="4533"/>
    <lineage>
        <taxon>Eukaryota</taxon>
        <taxon>Viridiplantae</taxon>
        <taxon>Streptophyta</taxon>
        <taxon>Embryophyta</taxon>
        <taxon>Tracheophyta</taxon>
        <taxon>Spermatophyta</taxon>
        <taxon>Magnoliopsida</taxon>
        <taxon>Liliopsida</taxon>
        <taxon>Poales</taxon>
        <taxon>Poaceae</taxon>
        <taxon>BOP clade</taxon>
        <taxon>Oryzoideae</taxon>
        <taxon>Oryzeae</taxon>
        <taxon>Oryzinae</taxon>
        <taxon>Oryza</taxon>
    </lineage>
</organism>